<name>A0A918IMH4_9FLAO</name>
<proteinExistence type="predicted"/>
<dbReference type="InterPro" id="IPR035986">
    <property type="entry name" value="PKD_dom_sf"/>
</dbReference>
<dbReference type="Proteomes" id="UP000634668">
    <property type="component" value="Unassembled WGS sequence"/>
</dbReference>
<dbReference type="Pfam" id="PF13573">
    <property type="entry name" value="SprB"/>
    <property type="match status" value="2"/>
</dbReference>
<dbReference type="InterPro" id="IPR000601">
    <property type="entry name" value="PKD_dom"/>
</dbReference>
<dbReference type="Gene3D" id="2.60.40.10">
    <property type="entry name" value="Immunoglobulins"/>
    <property type="match status" value="1"/>
</dbReference>
<comment type="caution">
    <text evidence="2">The sequence shown here is derived from an EMBL/GenBank/DDBJ whole genome shotgun (WGS) entry which is preliminary data.</text>
</comment>
<protein>
    <recommendedName>
        <fullName evidence="1">PKD domain-containing protein</fullName>
    </recommendedName>
</protein>
<sequence length="2563" mass="277133">MGHNTYFTFHNKPKFPYNITQDYSNILYILTVIESFPTVGKNSILYNAIIKVKESIIMMKNSIKLVLSIFLLTANIWNGNAQLTTNIENSSFNSCGANLPTNELNLGSLVLTEAVATDFKNGTYSFFIEAPSTFNINAGAAPKNGSDLTSVSVMQDPNDTSRLKVTVTANAQTSLDVITIDNVRIQLISPETTTDGKLKYSLDGNTNNINGLEDGDVIATVGFTPLNGGNGVNQQVCALSNVQAIGITGSNITQSRNYVWEKEIDGTWTTITDSNYETLPLTIANVTNGINKYRRSTIFNLYGQSCTQVSTPATITINQITPGRITQGASQTICTGETPELLSTPGAGDLAVTPGGEHSYQWYKNDSGSWEEISNATENFYQPPALSFTTSYKRRVTNVLNGFSCYKETPSITITVSSSILGGTVSNQNICSLDQLQLLTVNNGDNGTYQWQKRNGDNWEDISGATNISYNAANNLTPGVQEFRRITTVSGASCQGISTVATITYTSFTVGSITGAETICYNQIPSKLTSETNASGSGSISYQWEQFDGNGWMVISGANNAEYQPTALTQTTRYRRQDKIELNGHNCFDYSNEIEITVLQKILGGTASSDQTLCNGEYPESITVINGTPPGTNITYQWQSMTTGNFTNINGETSATLSFANTLETTTTFRRQTIISDNNSVCYENSTESTVYINQISVGTIGNNQDVCEGQQPATIIALGKTTTPGNLTYAWEASTDNGLSWSTIPTAIGTTYTPEILTISTKFRRKDSSTYNGTLCTKNTNEVVINVAGAISGGEGSKDQVVCEGEAPESVTIVNGTPAGTGINFQWYSSIDNINYSIIKGETGEKLNFANGLTKSTYFKRHITNTNNGFACEAFSTPTLVTLLSLTPGSIADTQTVCGTENIPPLISIENATSNGTITYSWQSSADGEIWEDIANENQPTYTPNNSGEIQTYYRRIATSTLELTTCEAITTPILVYLNKFKDPEAHRITFSSGGTGSTTVCNEGDPQPFSVNFPLIASGELTHQWQISANNISFTNIAGATDSSYDPPIVTQDNYYRRITTSTLNGVTCSHTSNVLLILNGGNATGGIIGTTHANGSNGTNEEVICKGDIPSEIEQLEASTGDDIITHKWFANGSLIPGATNVNYIPTNPVNKTTTYIRATTNTDINGVECTVNSNPITVLVPQADNLGPDITLCYNDTLPPLGNISAIEGLPYLNFQWYQSNDNIVFTPIVGATNATYSPGSVLSADKYYRRDYQATVDNIICGPYVQSNVIRVFINDVDGGTIYGDQKICFGDDPSLLGSTVDGTADGVLKYQWYSSVDNATWGLIKGAINGTYDPKPGNYPTTYFKRTTISTLNRVVCKEDSNVIVVQVADELLPGTLSNDQTICEGNVPNTLSVSGASNFPDQSYKWLVSIDGNTWTDTGATTATYTPPTPTETKYYKRTITRTTLGDITCTVETNPVKISYNVVNAGIIADNQSVCMGDQPLAIVELESAIGAGVLTYQWWSSEDNQTYNPVTNAKQPNYTPPTTLTKSTYYKRVVTSTLNEVACSDETSPILVTVIPYPFINNDLIIANDITNVSCFGGNDGSIIIPNDRITGGNSAQKQINTISLFGNPTLGNKYSLIINGIAYEHQVTLNGINQPQNNNEVAAALSQKVNIASGAKMSAVSATANFNEIIVTAKVEGISFTVYASTGSDSNVSASNVLTQANGVANTYEWTKVGDPDFTTSTLSISDLQAGVYQLAVYNEFCGTTSLPYLVSEPEKLTLTIGDTCNTVITANSTGGVAPFTFTLTRPNGTTMVQTSNNPNVTYTDLTGGANYTVTVQDASCDVSVSQAVTLPMGLNFDEASIEVKNVSCFGQSDGSISLNIGTTTVTGGFPPYNFSWTGPNNTTYTTENIKNLLPGVYVLSVTDQIGCSTTYTANVASKGILEFSSVQVVNEQLQCAGDSNAEINIQIKSDPSSQLQINWLKNGTSYATNTTHINHLGGGTYEVVVTDTNSDPNAPCTIRKTFSINAPEVFDAFEGGSKSTSCFDLNVGRSFTIRVQGGTAPYQYTLDNETAVLFNTKETTINGLNNDSHIITVTDANQCKVKSFRLDDYQALTYTGTKDVTLAPCEVDYDFVLDTNFVTGGTPFMDTNNTPYYLYDWTGPNNFIAQDVTSFTAIPGTYTLTITDSKDCTSQQIQFNFKTAYAPLVVNKDITSVSCGSTKDGAISIAVSGGSRPYSLIWEKEVAGNPDPEFATIGQNITQLSNLEEGRYRLTITSSIDGCTKENPSYYYREIIHIKKTESLKLLDGPYLDEALCLGNPGKISVSIFNTQGGDLSFYYNNALMPSVKTGADTYSIQIATPMENAMLNVVNDQGCGFILPISTGVAEPVFSYNSAEFEITGLLLAKEEIRFSINSEGYSRARWDFGDGTPVMDINPNIEGSLVSHKYSYPGKFITALTLYNEQGCSKTVQQTLQIGKGFDVMFPNVFSANADGINDYFQGEFTGLASFTFQIFDMWGSLVYSVAYDYNNMPVNWGWNGNYSTGKPYENKSFRYLFIGTTKENNQITKTGEASILR</sequence>
<reference evidence="2" key="2">
    <citation type="submission" date="2020-09" db="EMBL/GenBank/DDBJ databases">
        <authorList>
            <person name="Sun Q."/>
            <person name="Kim S."/>
        </authorList>
    </citation>
    <scope>NUCLEOTIDE SEQUENCE</scope>
    <source>
        <strain evidence="2">KCTC 12113</strain>
    </source>
</reference>
<evidence type="ECO:0000313" key="3">
    <source>
        <dbReference type="Proteomes" id="UP000634668"/>
    </source>
</evidence>
<reference evidence="2" key="1">
    <citation type="journal article" date="2014" name="Int. J. Syst. Evol. Microbiol.">
        <title>Complete genome sequence of Corynebacterium casei LMG S-19264T (=DSM 44701T), isolated from a smear-ripened cheese.</title>
        <authorList>
            <consortium name="US DOE Joint Genome Institute (JGI-PGF)"/>
            <person name="Walter F."/>
            <person name="Albersmeier A."/>
            <person name="Kalinowski J."/>
            <person name="Ruckert C."/>
        </authorList>
    </citation>
    <scope>NUCLEOTIDE SEQUENCE</scope>
    <source>
        <strain evidence="2">KCTC 12113</strain>
    </source>
</reference>
<organism evidence="2 3">
    <name type="scientific">Arenibacter certesii</name>
    <dbReference type="NCBI Taxonomy" id="228955"/>
    <lineage>
        <taxon>Bacteria</taxon>
        <taxon>Pseudomonadati</taxon>
        <taxon>Bacteroidota</taxon>
        <taxon>Flavobacteriia</taxon>
        <taxon>Flavobacteriales</taxon>
        <taxon>Flavobacteriaceae</taxon>
        <taxon>Arenibacter</taxon>
    </lineage>
</organism>
<dbReference type="EMBL" id="BMWP01000001">
    <property type="protein sequence ID" value="GGW22412.1"/>
    <property type="molecule type" value="Genomic_DNA"/>
</dbReference>
<gene>
    <name evidence="2" type="ORF">GCM10007383_02600</name>
</gene>
<feature type="domain" description="PKD" evidence="1">
    <location>
        <begin position="2410"/>
        <end position="2463"/>
    </location>
</feature>
<evidence type="ECO:0000313" key="2">
    <source>
        <dbReference type="EMBL" id="GGW22412.1"/>
    </source>
</evidence>
<keyword evidence="3" id="KW-1185">Reference proteome</keyword>
<evidence type="ECO:0000259" key="1">
    <source>
        <dbReference type="PROSITE" id="PS50093"/>
    </source>
</evidence>
<dbReference type="SUPFAM" id="SSF49299">
    <property type="entry name" value="PKD domain"/>
    <property type="match status" value="1"/>
</dbReference>
<accession>A0A918IMH4</accession>
<dbReference type="Pfam" id="PF13585">
    <property type="entry name" value="CHU_C"/>
    <property type="match status" value="1"/>
</dbReference>
<dbReference type="InterPro" id="IPR013783">
    <property type="entry name" value="Ig-like_fold"/>
</dbReference>
<dbReference type="Pfam" id="PF18911">
    <property type="entry name" value="PKD_4"/>
    <property type="match status" value="1"/>
</dbReference>
<dbReference type="InterPro" id="IPR025667">
    <property type="entry name" value="SprB_repeat"/>
</dbReference>
<dbReference type="PROSITE" id="PS50093">
    <property type="entry name" value="PKD"/>
    <property type="match status" value="1"/>
</dbReference>